<gene>
    <name evidence="1" type="ORF">E2C01_069162</name>
</gene>
<evidence type="ECO:0000313" key="2">
    <source>
        <dbReference type="Proteomes" id="UP000324222"/>
    </source>
</evidence>
<comment type="caution">
    <text evidence="1">The sequence shown here is derived from an EMBL/GenBank/DDBJ whole genome shotgun (WGS) entry which is preliminary data.</text>
</comment>
<dbReference type="EMBL" id="VSRR010039711">
    <property type="protein sequence ID" value="MPC74787.1"/>
    <property type="molecule type" value="Genomic_DNA"/>
</dbReference>
<dbReference type="Proteomes" id="UP000324222">
    <property type="component" value="Unassembled WGS sequence"/>
</dbReference>
<accession>A0A5B7HZW2</accession>
<name>A0A5B7HZW2_PORTR</name>
<protein>
    <submittedName>
        <fullName evidence="1">Uncharacterized protein</fullName>
    </submittedName>
</protein>
<keyword evidence="2" id="KW-1185">Reference proteome</keyword>
<reference evidence="1 2" key="1">
    <citation type="submission" date="2019-05" db="EMBL/GenBank/DDBJ databases">
        <title>Another draft genome of Portunus trituberculatus and its Hox gene families provides insights of decapod evolution.</title>
        <authorList>
            <person name="Jeong J.-H."/>
            <person name="Song I."/>
            <person name="Kim S."/>
            <person name="Choi T."/>
            <person name="Kim D."/>
            <person name="Ryu S."/>
            <person name="Kim W."/>
        </authorList>
    </citation>
    <scope>NUCLEOTIDE SEQUENCE [LARGE SCALE GENOMIC DNA]</scope>
    <source>
        <tissue evidence="1">Muscle</tissue>
    </source>
</reference>
<proteinExistence type="predicted"/>
<organism evidence="1 2">
    <name type="scientific">Portunus trituberculatus</name>
    <name type="common">Swimming crab</name>
    <name type="synonym">Neptunus trituberculatus</name>
    <dbReference type="NCBI Taxonomy" id="210409"/>
    <lineage>
        <taxon>Eukaryota</taxon>
        <taxon>Metazoa</taxon>
        <taxon>Ecdysozoa</taxon>
        <taxon>Arthropoda</taxon>
        <taxon>Crustacea</taxon>
        <taxon>Multicrustacea</taxon>
        <taxon>Malacostraca</taxon>
        <taxon>Eumalacostraca</taxon>
        <taxon>Eucarida</taxon>
        <taxon>Decapoda</taxon>
        <taxon>Pleocyemata</taxon>
        <taxon>Brachyura</taxon>
        <taxon>Eubrachyura</taxon>
        <taxon>Portunoidea</taxon>
        <taxon>Portunidae</taxon>
        <taxon>Portuninae</taxon>
        <taxon>Portunus</taxon>
    </lineage>
</organism>
<sequence length="65" mass="7269">MERRPGLCLSRCVARIYKRGWTRKLWRGLTESPGRLGTGYERCAASPWTRSFSLGLAPDRGLASG</sequence>
<evidence type="ECO:0000313" key="1">
    <source>
        <dbReference type="EMBL" id="MPC74787.1"/>
    </source>
</evidence>
<dbReference type="AlphaFoldDB" id="A0A5B7HZW2"/>